<dbReference type="WBParaSite" id="jg10615">
    <property type="protein sequence ID" value="jg10615"/>
    <property type="gene ID" value="jg10615"/>
</dbReference>
<dbReference type="SUPFAM" id="SSF49764">
    <property type="entry name" value="HSP20-like chaperones"/>
    <property type="match status" value="1"/>
</dbReference>
<dbReference type="CDD" id="cd06526">
    <property type="entry name" value="metazoan_ACD"/>
    <property type="match status" value="1"/>
</dbReference>
<dbReference type="PANTHER" id="PTHR45640">
    <property type="entry name" value="HEAT SHOCK PROTEIN HSP-12.2-RELATED"/>
    <property type="match status" value="1"/>
</dbReference>
<evidence type="ECO:0000259" key="4">
    <source>
        <dbReference type="PROSITE" id="PS01031"/>
    </source>
</evidence>
<protein>
    <submittedName>
        <fullName evidence="6">SHSP domain-containing protein</fullName>
    </submittedName>
</protein>
<dbReference type="GO" id="GO:0051082">
    <property type="term" value="F:unfolded protein binding"/>
    <property type="evidence" value="ECO:0007669"/>
    <property type="project" value="TreeGrafter"/>
</dbReference>
<dbReference type="GO" id="GO:0009408">
    <property type="term" value="P:response to heat"/>
    <property type="evidence" value="ECO:0007669"/>
    <property type="project" value="TreeGrafter"/>
</dbReference>
<name>A0A915CP30_9BILA</name>
<dbReference type="InterPro" id="IPR008978">
    <property type="entry name" value="HSP20-like_chaperone"/>
</dbReference>
<dbReference type="InterPro" id="IPR002068">
    <property type="entry name" value="A-crystallin/Hsp20_dom"/>
</dbReference>
<dbReference type="AlphaFoldDB" id="A0A915CP30"/>
<sequence length="99" mass="11651">MSSEPKKMFENYVQQIRTKKRQESPIETLISTSKYTLTIDMHIFKAEDIQVLMQKGQLTIQAEQEVKLNEKTSVVRRFVRRLTLPEDVNVEVFTTEMNS</sequence>
<evidence type="ECO:0000256" key="1">
    <source>
        <dbReference type="ARBA" id="ARBA00023016"/>
    </source>
</evidence>
<dbReference type="PROSITE" id="PS01031">
    <property type="entry name" value="SHSP"/>
    <property type="match status" value="1"/>
</dbReference>
<keyword evidence="1" id="KW-0346">Stress response</keyword>
<evidence type="ECO:0000256" key="3">
    <source>
        <dbReference type="RuleBase" id="RU003616"/>
    </source>
</evidence>
<accession>A0A915CP30</accession>
<dbReference type="InterPro" id="IPR001436">
    <property type="entry name" value="Alpha-crystallin/sHSP_animal"/>
</dbReference>
<feature type="domain" description="SHSP" evidence="4">
    <location>
        <begin position="17"/>
        <end position="99"/>
    </location>
</feature>
<evidence type="ECO:0000313" key="5">
    <source>
        <dbReference type="Proteomes" id="UP000887574"/>
    </source>
</evidence>
<proteinExistence type="inferred from homology"/>
<reference evidence="6" key="1">
    <citation type="submission" date="2022-11" db="UniProtKB">
        <authorList>
            <consortium name="WormBaseParasite"/>
        </authorList>
    </citation>
    <scope>IDENTIFICATION</scope>
</reference>
<dbReference type="Gene3D" id="2.60.40.790">
    <property type="match status" value="1"/>
</dbReference>
<comment type="similarity">
    <text evidence="2 3">Belongs to the small heat shock protein (HSP20) family.</text>
</comment>
<dbReference type="GO" id="GO:0005737">
    <property type="term" value="C:cytoplasm"/>
    <property type="evidence" value="ECO:0007669"/>
    <property type="project" value="TreeGrafter"/>
</dbReference>
<dbReference type="Proteomes" id="UP000887574">
    <property type="component" value="Unplaced"/>
</dbReference>
<evidence type="ECO:0000256" key="2">
    <source>
        <dbReference type="PROSITE-ProRule" id="PRU00285"/>
    </source>
</evidence>
<dbReference type="GO" id="GO:0042026">
    <property type="term" value="P:protein refolding"/>
    <property type="evidence" value="ECO:0007669"/>
    <property type="project" value="TreeGrafter"/>
</dbReference>
<organism evidence="5 6">
    <name type="scientific">Ditylenchus dipsaci</name>
    <dbReference type="NCBI Taxonomy" id="166011"/>
    <lineage>
        <taxon>Eukaryota</taxon>
        <taxon>Metazoa</taxon>
        <taxon>Ecdysozoa</taxon>
        <taxon>Nematoda</taxon>
        <taxon>Chromadorea</taxon>
        <taxon>Rhabditida</taxon>
        <taxon>Tylenchina</taxon>
        <taxon>Tylenchomorpha</taxon>
        <taxon>Sphaerularioidea</taxon>
        <taxon>Anguinidae</taxon>
        <taxon>Anguininae</taxon>
        <taxon>Ditylenchus</taxon>
    </lineage>
</organism>
<keyword evidence="5" id="KW-1185">Reference proteome</keyword>
<dbReference type="Pfam" id="PF00011">
    <property type="entry name" value="HSP20"/>
    <property type="match status" value="1"/>
</dbReference>
<dbReference type="PANTHER" id="PTHR45640:SF13">
    <property type="entry name" value="HEAT SHOCK PROTEIN 22-RELATED"/>
    <property type="match status" value="1"/>
</dbReference>
<evidence type="ECO:0000313" key="6">
    <source>
        <dbReference type="WBParaSite" id="jg10615"/>
    </source>
</evidence>
<dbReference type="GO" id="GO:0005634">
    <property type="term" value="C:nucleus"/>
    <property type="evidence" value="ECO:0007669"/>
    <property type="project" value="TreeGrafter"/>
</dbReference>